<organism evidence="3 4">
    <name type="scientific">Deinococcus soli</name>
    <name type="common">ex Cha et al. 2016</name>
    <dbReference type="NCBI Taxonomy" id="1309411"/>
    <lineage>
        <taxon>Bacteria</taxon>
        <taxon>Thermotogati</taxon>
        <taxon>Deinococcota</taxon>
        <taxon>Deinococci</taxon>
        <taxon>Deinococcales</taxon>
        <taxon>Deinococcaceae</taxon>
        <taxon>Deinococcus</taxon>
    </lineage>
</organism>
<dbReference type="Proteomes" id="UP000034024">
    <property type="component" value="Chromosome"/>
</dbReference>
<name>A0A0F7JP93_9DEIO</name>
<feature type="signal peptide" evidence="1">
    <location>
        <begin position="1"/>
        <end position="19"/>
    </location>
</feature>
<dbReference type="GO" id="GO:0008932">
    <property type="term" value="F:lytic endotransglycosylase activity"/>
    <property type="evidence" value="ECO:0007669"/>
    <property type="project" value="TreeGrafter"/>
</dbReference>
<dbReference type="PANTHER" id="PTHR33734:SF22">
    <property type="entry name" value="MEMBRANE-BOUND LYTIC MUREIN TRANSGLYCOSYLASE D"/>
    <property type="match status" value="1"/>
</dbReference>
<dbReference type="Pfam" id="PF01476">
    <property type="entry name" value="LysM"/>
    <property type="match status" value="3"/>
</dbReference>
<dbReference type="PANTHER" id="PTHR33734">
    <property type="entry name" value="LYSM DOMAIN-CONTAINING GPI-ANCHORED PROTEIN 2"/>
    <property type="match status" value="1"/>
</dbReference>
<sequence length="439" mass="46703">MRRLFVSLLLAGLGCAALAVPASVTVRSGDTLFRISTRTGVSVADIQRLNGLRGTTIRAGQVLRLVGPAGAAAPAPPASGAGPYTVKKGDTLSAIAARFGVTVAALQAGNSLRGTALAVGQRLKIPPRTRAAAPVRPPTTEVRVVYRYVRVGVKDTPQALAARYRLSVDDLRRLNGLGSFKHIVPGKKLLVPSRVPVPIPPKPQRDPVTFKRLRPLNVPMQIANVDLRWRSTLVAPVLPGRALVFNSGARVGELARRSGARVLVNGSYFHPQSFAPAGDIVMQGRLLTWGRIPQALAITPDNRATIRPSATALLGRPLDTTWTGMETVIATGPRILSGGQVVTRYSTAFRDPALFGRAARSAVGLVSNRDLVLVSTHAKLTTTEMGKLLLRLGVRDALLLDGGSSAGIAWNGRAVLDSVRRVSYGIGVFTNYTGRRYAR</sequence>
<feature type="domain" description="LysM" evidence="2">
    <location>
        <begin position="82"/>
        <end position="125"/>
    </location>
</feature>
<feature type="domain" description="LysM" evidence="2">
    <location>
        <begin position="22"/>
        <end position="65"/>
    </location>
</feature>
<dbReference type="EMBL" id="CP011389">
    <property type="protein sequence ID" value="AKH16425.1"/>
    <property type="molecule type" value="Genomic_DNA"/>
</dbReference>
<reference evidence="3 4" key="1">
    <citation type="submission" date="2015-01" db="EMBL/GenBank/DDBJ databases">
        <title>Deinococcus soli/N5/whole genome sequencing.</title>
        <authorList>
            <person name="Kim M.K."/>
            <person name="Srinivasan S."/>
            <person name="Lee J.-J."/>
        </authorList>
    </citation>
    <scope>NUCLEOTIDE SEQUENCE [LARGE SCALE GENOMIC DNA]</scope>
    <source>
        <strain evidence="3 4">N5</strain>
    </source>
</reference>
<dbReference type="Pfam" id="PF09992">
    <property type="entry name" value="NAGPA"/>
    <property type="match status" value="1"/>
</dbReference>
<dbReference type="SUPFAM" id="SSF54106">
    <property type="entry name" value="LysM domain"/>
    <property type="match status" value="3"/>
</dbReference>
<accession>A0A0F7JP93</accession>
<dbReference type="InterPro" id="IPR036779">
    <property type="entry name" value="LysM_dom_sf"/>
</dbReference>
<evidence type="ECO:0000313" key="3">
    <source>
        <dbReference type="EMBL" id="AKH16425.1"/>
    </source>
</evidence>
<dbReference type="CDD" id="cd00118">
    <property type="entry name" value="LysM"/>
    <property type="match status" value="2"/>
</dbReference>
<protein>
    <submittedName>
        <fullName evidence="3">Peptidoglycan-binding protein</fullName>
    </submittedName>
</protein>
<dbReference type="KEGG" id="dch:SY84_04465"/>
<gene>
    <name evidence="3" type="ORF">SY84_04465</name>
</gene>
<dbReference type="PATRIC" id="fig|1309411.5.peg.920"/>
<dbReference type="PROSITE" id="PS51782">
    <property type="entry name" value="LYSM"/>
    <property type="match status" value="3"/>
</dbReference>
<keyword evidence="1" id="KW-0732">Signal</keyword>
<dbReference type="AlphaFoldDB" id="A0A0F7JP93"/>
<feature type="domain" description="LysM" evidence="2">
    <location>
        <begin position="147"/>
        <end position="191"/>
    </location>
</feature>
<evidence type="ECO:0000313" key="4">
    <source>
        <dbReference type="Proteomes" id="UP000034024"/>
    </source>
</evidence>
<evidence type="ECO:0000259" key="2">
    <source>
        <dbReference type="PROSITE" id="PS51782"/>
    </source>
</evidence>
<dbReference type="SMART" id="SM00257">
    <property type="entry name" value="LysM"/>
    <property type="match status" value="3"/>
</dbReference>
<dbReference type="Gene3D" id="3.10.350.10">
    <property type="entry name" value="LysM domain"/>
    <property type="match status" value="3"/>
</dbReference>
<dbReference type="InterPro" id="IPR018392">
    <property type="entry name" value="LysM"/>
</dbReference>
<keyword evidence="4" id="KW-1185">Reference proteome</keyword>
<feature type="chain" id="PRO_5002517480" evidence="1">
    <location>
        <begin position="20"/>
        <end position="439"/>
    </location>
</feature>
<dbReference type="InterPro" id="IPR018711">
    <property type="entry name" value="NAGPA"/>
</dbReference>
<dbReference type="PROSITE" id="PS51257">
    <property type="entry name" value="PROKAR_LIPOPROTEIN"/>
    <property type="match status" value="1"/>
</dbReference>
<dbReference type="OrthoDB" id="60771at2"/>
<dbReference type="RefSeq" id="WP_046843000.1">
    <property type="nucleotide sequence ID" value="NZ_BMHJ01000001.1"/>
</dbReference>
<proteinExistence type="predicted"/>
<evidence type="ECO:0000256" key="1">
    <source>
        <dbReference type="SAM" id="SignalP"/>
    </source>
</evidence>